<protein>
    <submittedName>
        <fullName evidence="1">Uncharacterized protein</fullName>
    </submittedName>
</protein>
<organism evidence="1">
    <name type="scientific">uncultured bacterium contig00051</name>
    <dbReference type="NCBI Taxonomy" id="1181535"/>
    <lineage>
        <taxon>Bacteria</taxon>
        <taxon>environmental samples</taxon>
    </lineage>
</organism>
<reference evidence="1" key="1">
    <citation type="submission" date="2012-03" db="EMBL/GenBank/DDBJ databases">
        <title>Functional metagenomics reveals considerable lignocellulase gene clusters in the gut microbiome of a wood-feeding higher termite.</title>
        <authorList>
            <person name="Liu N."/>
        </authorList>
    </citation>
    <scope>NUCLEOTIDE SEQUENCE</scope>
</reference>
<dbReference type="AlphaFoldDB" id="A0A806KSG5"/>
<accession>A0A806KSG5</accession>
<evidence type="ECO:0000313" key="1">
    <source>
        <dbReference type="EMBL" id="AGS54139.1"/>
    </source>
</evidence>
<dbReference type="EMBL" id="JQ844278">
    <property type="protein sequence ID" value="AGS54139.1"/>
    <property type="molecule type" value="Genomic_DNA"/>
</dbReference>
<proteinExistence type="predicted"/>
<sequence length="42" mass="5045">MIRIPAKNKNFFILYKIILFFLINQARAVTAAEYWKSKEVVR</sequence>
<name>A0A806KSG5_9BACT</name>